<keyword evidence="2" id="KW-1185">Reference proteome</keyword>
<dbReference type="Pfam" id="PF05988">
    <property type="entry name" value="DUF899"/>
    <property type="match status" value="1"/>
</dbReference>
<comment type="caution">
    <text evidence="1">The sequence shown here is derived from an EMBL/GenBank/DDBJ whole genome shotgun (WGS) entry which is preliminary data.</text>
</comment>
<proteinExistence type="predicted"/>
<evidence type="ECO:0008006" key="3">
    <source>
        <dbReference type="Google" id="ProtNLM"/>
    </source>
</evidence>
<reference evidence="1 2" key="1">
    <citation type="submission" date="2024-01" db="EMBL/GenBank/DDBJ databases">
        <title>Complete genome of Cladobotryum mycophilum ATHUM6906.</title>
        <authorList>
            <person name="Christinaki A.C."/>
            <person name="Myridakis A.I."/>
            <person name="Kouvelis V.N."/>
        </authorList>
    </citation>
    <scope>NUCLEOTIDE SEQUENCE [LARGE SCALE GENOMIC DNA]</scope>
    <source>
        <strain evidence="1 2">ATHUM6906</strain>
    </source>
</reference>
<dbReference type="InterPro" id="IPR036249">
    <property type="entry name" value="Thioredoxin-like_sf"/>
</dbReference>
<gene>
    <name evidence="1" type="ORF">PT974_08871</name>
</gene>
<sequence>MPSKVVDREEWIAARKDLLQKEKEYTRAGDDLAAQRRELPMVKIDKTYTFQGPNGTEVTLTDLFGDKEQLVVYHFMFKPEDDRGCAGCSHIGMSLPDVRHLQLKNTNLVCISRAPVEKLEAFKQKAGWTFPWYSSGGSDFNYDFHATIDESVAPVLLNFLTKDEMEEMGKSLYTGEVPGFSVFWKKEGGEIYHTYSTFARGCEKVLPTLAVLDMTPLGRQIGQYGPAEFKLGFEYDAEK</sequence>
<organism evidence="1 2">
    <name type="scientific">Cladobotryum mycophilum</name>
    <dbReference type="NCBI Taxonomy" id="491253"/>
    <lineage>
        <taxon>Eukaryota</taxon>
        <taxon>Fungi</taxon>
        <taxon>Dikarya</taxon>
        <taxon>Ascomycota</taxon>
        <taxon>Pezizomycotina</taxon>
        <taxon>Sordariomycetes</taxon>
        <taxon>Hypocreomycetidae</taxon>
        <taxon>Hypocreales</taxon>
        <taxon>Hypocreaceae</taxon>
        <taxon>Cladobotryum</taxon>
    </lineage>
</organism>
<dbReference type="Gene3D" id="3.40.30.10">
    <property type="entry name" value="Glutaredoxin"/>
    <property type="match status" value="1"/>
</dbReference>
<dbReference type="SUPFAM" id="SSF52833">
    <property type="entry name" value="Thioredoxin-like"/>
    <property type="match status" value="1"/>
</dbReference>
<evidence type="ECO:0000313" key="1">
    <source>
        <dbReference type="EMBL" id="KAK5990602.1"/>
    </source>
</evidence>
<dbReference type="InterPro" id="IPR010296">
    <property type="entry name" value="DUF899_thioredox"/>
</dbReference>
<protein>
    <recommendedName>
        <fullName evidence="3">DUF899-domain-containing protein</fullName>
    </recommendedName>
</protein>
<accession>A0ABR0SFK0</accession>
<dbReference type="EMBL" id="JAVFKD010000014">
    <property type="protein sequence ID" value="KAK5990602.1"/>
    <property type="molecule type" value="Genomic_DNA"/>
</dbReference>
<evidence type="ECO:0000313" key="2">
    <source>
        <dbReference type="Proteomes" id="UP001338125"/>
    </source>
</evidence>
<name>A0ABR0SFK0_9HYPO</name>
<dbReference type="Proteomes" id="UP001338125">
    <property type="component" value="Unassembled WGS sequence"/>
</dbReference>